<accession>A0A963Z7A4</accession>
<dbReference type="InterPro" id="IPR001932">
    <property type="entry name" value="PPM-type_phosphatase-like_dom"/>
</dbReference>
<dbReference type="RefSeq" id="WP_227310569.1">
    <property type="nucleotide sequence ID" value="NZ_JAESVA010000017.1"/>
</dbReference>
<evidence type="ECO:0000313" key="3">
    <source>
        <dbReference type="Proteomes" id="UP000721844"/>
    </source>
</evidence>
<sequence length="272" mass="29570">MTSDRWWRTAFATSIGTSHEKTGSPCQDAADCRVVEDLNGEQILIAAVSDGAGTAAHSEIGSKQTVSEFLEHFSGVAQRDATLETITSTSVKRWFRSLVESLKDTATRNGHELRDYSCTILGAVLARTASIYVQLGDGAIVVATEGGDDYAWVFWPQNGEYANSTFFVTQPGVEELLQIEAEGPPVDEIAIFSDGIERLVLNMSERTVHGPAFQPIFSWLATLEEDQSGLPSPVLESYLASKHINSRTDDDKSLVMATRRLAAVPENVEAAV</sequence>
<dbReference type="SUPFAM" id="SSF81606">
    <property type="entry name" value="PP2C-like"/>
    <property type="match status" value="1"/>
</dbReference>
<dbReference type="InterPro" id="IPR036457">
    <property type="entry name" value="PPM-type-like_dom_sf"/>
</dbReference>
<reference evidence="2 3" key="1">
    <citation type="journal article" date="2021" name="Microorganisms">
        <title>Acidisoma silvae sp. nov. and Acidisomacellulosilytica sp. nov., Two Acidophilic Bacteria Isolated from Decaying Wood, Hydrolyzing Cellulose and Producing Poly-3-hydroxybutyrate.</title>
        <authorList>
            <person name="Mieszkin S."/>
            <person name="Pouder E."/>
            <person name="Uroz S."/>
            <person name="Simon-Colin C."/>
            <person name="Alain K."/>
        </authorList>
    </citation>
    <scope>NUCLEOTIDE SEQUENCE [LARGE SCALE GENOMIC DNA]</scope>
    <source>
        <strain evidence="2 3">HW T5.17</strain>
    </source>
</reference>
<keyword evidence="3" id="KW-1185">Reference proteome</keyword>
<gene>
    <name evidence="2" type="ORF">ACELLULO517_26505</name>
</gene>
<evidence type="ECO:0000313" key="2">
    <source>
        <dbReference type="EMBL" id="MCB8883826.1"/>
    </source>
</evidence>
<comment type="caution">
    <text evidence="2">The sequence shown here is derived from an EMBL/GenBank/DDBJ whole genome shotgun (WGS) entry which is preliminary data.</text>
</comment>
<feature type="domain" description="PPM-type phosphatase" evidence="1">
    <location>
        <begin position="15"/>
        <end position="222"/>
    </location>
</feature>
<dbReference type="Gene3D" id="3.60.40.10">
    <property type="entry name" value="PPM-type phosphatase domain"/>
    <property type="match status" value="1"/>
</dbReference>
<dbReference type="Pfam" id="PF13672">
    <property type="entry name" value="PP2C_2"/>
    <property type="match status" value="1"/>
</dbReference>
<dbReference type="EMBL" id="JAESVA010000017">
    <property type="protein sequence ID" value="MCB8883826.1"/>
    <property type="molecule type" value="Genomic_DNA"/>
</dbReference>
<name>A0A963Z7A4_9PROT</name>
<proteinExistence type="predicted"/>
<dbReference type="Proteomes" id="UP000721844">
    <property type="component" value="Unassembled WGS sequence"/>
</dbReference>
<dbReference type="AlphaFoldDB" id="A0A963Z7A4"/>
<evidence type="ECO:0000259" key="1">
    <source>
        <dbReference type="Pfam" id="PF13672"/>
    </source>
</evidence>
<protein>
    <submittedName>
        <fullName evidence="2">Protein phosphatase 2C domain-containing protein</fullName>
    </submittedName>
</protein>
<organism evidence="2 3">
    <name type="scientific">Acidisoma cellulosilyticum</name>
    <dbReference type="NCBI Taxonomy" id="2802395"/>
    <lineage>
        <taxon>Bacteria</taxon>
        <taxon>Pseudomonadati</taxon>
        <taxon>Pseudomonadota</taxon>
        <taxon>Alphaproteobacteria</taxon>
        <taxon>Acetobacterales</taxon>
        <taxon>Acidocellaceae</taxon>
        <taxon>Acidisoma</taxon>
    </lineage>
</organism>